<dbReference type="GO" id="GO:0003729">
    <property type="term" value="F:mRNA binding"/>
    <property type="evidence" value="ECO:0007669"/>
    <property type="project" value="InterPro"/>
</dbReference>
<evidence type="ECO:0000256" key="5">
    <source>
        <dbReference type="ARBA" id="ARBA00022801"/>
    </source>
</evidence>
<keyword evidence="5" id="KW-0378">Hydrolase</keyword>
<dbReference type="SUPFAM" id="SSF54786">
    <property type="entry name" value="YcfA/nrd intein domain"/>
    <property type="match status" value="1"/>
</dbReference>
<evidence type="ECO:0000256" key="4">
    <source>
        <dbReference type="ARBA" id="ARBA00022759"/>
    </source>
</evidence>
<keyword evidence="6" id="KW-0694">RNA-binding</keyword>
<dbReference type="STRING" id="1802421.A2318_04275"/>
<dbReference type="InterPro" id="IPR038570">
    <property type="entry name" value="HicA_sf"/>
</dbReference>
<gene>
    <name evidence="8" type="ORF">A2318_04275</name>
</gene>
<organism evidence="8 9">
    <name type="scientific">Candidatus Uhrbacteria bacterium RIFOXYB2_FULL_45_11</name>
    <dbReference type="NCBI Taxonomy" id="1802421"/>
    <lineage>
        <taxon>Bacteria</taxon>
        <taxon>Candidatus Uhriibacteriota</taxon>
    </lineage>
</organism>
<dbReference type="Gene3D" id="3.30.920.30">
    <property type="entry name" value="Hypothetical protein"/>
    <property type="match status" value="1"/>
</dbReference>
<keyword evidence="3" id="KW-0540">Nuclease</keyword>
<dbReference type="GO" id="GO:0004519">
    <property type="term" value="F:endonuclease activity"/>
    <property type="evidence" value="ECO:0007669"/>
    <property type="project" value="UniProtKB-KW"/>
</dbReference>
<name>A0A1F7W620_9BACT</name>
<comment type="similarity">
    <text evidence="1">Belongs to the HicA mRNA interferase family.</text>
</comment>
<evidence type="ECO:0000256" key="1">
    <source>
        <dbReference type="ARBA" id="ARBA00006620"/>
    </source>
</evidence>
<dbReference type="Pfam" id="PF07927">
    <property type="entry name" value="HicA_toxin"/>
    <property type="match status" value="1"/>
</dbReference>
<sequence>MSQLEKLIEKIKQSKSDVAFSDLVKLLSSVDYKLVRRKGSHVHFRKQDAPFLTIPTHQNKVKIVYVKEILKLLDL</sequence>
<dbReference type="Proteomes" id="UP000177331">
    <property type="component" value="Unassembled WGS sequence"/>
</dbReference>
<evidence type="ECO:0000313" key="9">
    <source>
        <dbReference type="Proteomes" id="UP000177331"/>
    </source>
</evidence>
<dbReference type="EMBL" id="MGFD01000038">
    <property type="protein sequence ID" value="OGL97637.1"/>
    <property type="molecule type" value="Genomic_DNA"/>
</dbReference>
<proteinExistence type="inferred from homology"/>
<keyword evidence="4" id="KW-0255">Endonuclease</keyword>
<keyword evidence="2" id="KW-1277">Toxin-antitoxin system</keyword>
<comment type="caution">
    <text evidence="8">The sequence shown here is derived from an EMBL/GenBank/DDBJ whole genome shotgun (WGS) entry which is preliminary data.</text>
</comment>
<dbReference type="InterPro" id="IPR012933">
    <property type="entry name" value="HicA_mRNA_interferase"/>
</dbReference>
<evidence type="ECO:0000313" key="8">
    <source>
        <dbReference type="EMBL" id="OGL97637.1"/>
    </source>
</evidence>
<accession>A0A1F7W620</accession>
<reference evidence="8 9" key="1">
    <citation type="journal article" date="2016" name="Nat. Commun.">
        <title>Thousands of microbial genomes shed light on interconnected biogeochemical processes in an aquifer system.</title>
        <authorList>
            <person name="Anantharaman K."/>
            <person name="Brown C.T."/>
            <person name="Hug L.A."/>
            <person name="Sharon I."/>
            <person name="Castelle C.J."/>
            <person name="Probst A.J."/>
            <person name="Thomas B.C."/>
            <person name="Singh A."/>
            <person name="Wilkins M.J."/>
            <person name="Karaoz U."/>
            <person name="Brodie E.L."/>
            <person name="Williams K.H."/>
            <person name="Hubbard S.S."/>
            <person name="Banfield J.F."/>
        </authorList>
    </citation>
    <scope>NUCLEOTIDE SEQUENCE [LARGE SCALE GENOMIC DNA]</scope>
</reference>
<dbReference type="AlphaFoldDB" id="A0A1F7W620"/>
<evidence type="ECO:0000256" key="7">
    <source>
        <dbReference type="ARBA" id="ARBA00023016"/>
    </source>
</evidence>
<dbReference type="GO" id="GO:0016787">
    <property type="term" value="F:hydrolase activity"/>
    <property type="evidence" value="ECO:0007669"/>
    <property type="project" value="UniProtKB-KW"/>
</dbReference>
<evidence type="ECO:0008006" key="10">
    <source>
        <dbReference type="Google" id="ProtNLM"/>
    </source>
</evidence>
<evidence type="ECO:0000256" key="2">
    <source>
        <dbReference type="ARBA" id="ARBA00022649"/>
    </source>
</evidence>
<protein>
    <recommendedName>
        <fullName evidence="10">Toxin HicA</fullName>
    </recommendedName>
</protein>
<evidence type="ECO:0000256" key="3">
    <source>
        <dbReference type="ARBA" id="ARBA00022722"/>
    </source>
</evidence>
<keyword evidence="7" id="KW-0346">Stress response</keyword>
<evidence type="ECO:0000256" key="6">
    <source>
        <dbReference type="ARBA" id="ARBA00022884"/>
    </source>
</evidence>